<evidence type="ECO:0000313" key="2">
    <source>
        <dbReference type="Proteomes" id="UP000241808"/>
    </source>
</evidence>
<comment type="caution">
    <text evidence="1">The sequence shown here is derived from an EMBL/GenBank/DDBJ whole genome shotgun (WGS) entry which is preliminary data.</text>
</comment>
<proteinExistence type="predicted"/>
<sequence>MVAGLLGGCQTIEMVAPNEPLPQAGAVPALAAATPLDADPVARTRPRVFLMRGLAQTVSEGVDHLSAKLARQGYRASVHAYGDWPAIAAQIIEDRRASGGASRAVVVGHSLGANSVVALVNTLAARGIEVDLAVTFDPTVDLTVQGGARQFLNFYQSDNGWGRAVGVGARASGVENIDLKAMEHLTHFTIDRDATVHDRVLAAIRQIPVRTMSAPAVARARGGGPS</sequence>
<protein>
    <recommendedName>
        <fullName evidence="3">Thioesterase domain-containing protein</fullName>
    </recommendedName>
</protein>
<evidence type="ECO:0008006" key="3">
    <source>
        <dbReference type="Google" id="ProtNLM"/>
    </source>
</evidence>
<reference evidence="1 2" key="1">
    <citation type="submission" date="2018-04" db="EMBL/GenBank/DDBJ databases">
        <title>Genomic Encyclopedia of Archaeal and Bacterial Type Strains, Phase II (KMG-II): from individual species to whole genera.</title>
        <authorList>
            <person name="Goeker M."/>
        </authorList>
    </citation>
    <scope>NUCLEOTIDE SEQUENCE [LARGE SCALE GENOMIC DNA]</scope>
    <source>
        <strain evidence="1 2">DSM 25521</strain>
    </source>
</reference>
<dbReference type="InterPro" id="IPR029058">
    <property type="entry name" value="AB_hydrolase_fold"/>
</dbReference>
<gene>
    <name evidence="1" type="ORF">C8P69_106241</name>
</gene>
<dbReference type="OrthoDB" id="1331762at28211"/>
<dbReference type="SUPFAM" id="SSF53474">
    <property type="entry name" value="alpha/beta-Hydrolases"/>
    <property type="match status" value="1"/>
</dbReference>
<name>A0A2T4Z1H5_9HYPH</name>
<accession>A0A2T4Z1H5</accession>
<evidence type="ECO:0000313" key="1">
    <source>
        <dbReference type="EMBL" id="PTM53587.1"/>
    </source>
</evidence>
<dbReference type="EMBL" id="PZZL01000006">
    <property type="protein sequence ID" value="PTM53587.1"/>
    <property type="molecule type" value="Genomic_DNA"/>
</dbReference>
<dbReference type="Gene3D" id="3.40.50.1820">
    <property type="entry name" value="alpha/beta hydrolase"/>
    <property type="match status" value="1"/>
</dbReference>
<dbReference type="RefSeq" id="WP_108178353.1">
    <property type="nucleotide sequence ID" value="NZ_JAIESU010000052.1"/>
</dbReference>
<dbReference type="AlphaFoldDB" id="A0A2T4Z1H5"/>
<organism evidence="1 2">
    <name type="scientific">Phreatobacter oligotrophus</name>
    <dbReference type="NCBI Taxonomy" id="1122261"/>
    <lineage>
        <taxon>Bacteria</taxon>
        <taxon>Pseudomonadati</taxon>
        <taxon>Pseudomonadota</taxon>
        <taxon>Alphaproteobacteria</taxon>
        <taxon>Hyphomicrobiales</taxon>
        <taxon>Phreatobacteraceae</taxon>
        <taxon>Phreatobacter</taxon>
    </lineage>
</organism>
<keyword evidence="2" id="KW-1185">Reference proteome</keyword>
<dbReference type="Proteomes" id="UP000241808">
    <property type="component" value="Unassembled WGS sequence"/>
</dbReference>